<evidence type="ECO:0000256" key="1">
    <source>
        <dbReference type="SAM" id="MobiDB-lite"/>
    </source>
</evidence>
<sequence>MRQAVFLVESGDDDDDDAADAVMPKLDFIKCTTSTKHQGECGDASQPLTHPMDGTPLLVRPAIPRHRPQVACPRLPAAAATTTHEQEGDVEAATGPSQNATITPPGPRLPRVNELEEQPIAHLEPNSVSMKLTVRGRLKSQRVSITDTPTAPLPSHQARVPHGRARVSGSVLRHLLVESNGRDTAMMSVKTTVALVKTCTKTALLKFKQGLGISVSRVSAGKSVFTRAFWGFYTCYEKWGNYECFLNNNFMEWGDLRV</sequence>
<reference evidence="2" key="1">
    <citation type="submission" date="2013-12" db="EMBL/GenBank/DDBJ databases">
        <title>The Genome Sequence of Aphanomyces astaci APO3.</title>
        <authorList>
            <consortium name="The Broad Institute Genomics Platform"/>
            <person name="Russ C."/>
            <person name="Tyler B."/>
            <person name="van West P."/>
            <person name="Dieguez-Uribeondo J."/>
            <person name="Young S.K."/>
            <person name="Zeng Q."/>
            <person name="Gargeya S."/>
            <person name="Fitzgerald M."/>
            <person name="Abouelleil A."/>
            <person name="Alvarado L."/>
            <person name="Chapman S.B."/>
            <person name="Gainer-Dewar J."/>
            <person name="Goldberg J."/>
            <person name="Griggs A."/>
            <person name="Gujja S."/>
            <person name="Hansen M."/>
            <person name="Howarth C."/>
            <person name="Imamovic A."/>
            <person name="Ireland A."/>
            <person name="Larimer J."/>
            <person name="McCowan C."/>
            <person name="Murphy C."/>
            <person name="Pearson M."/>
            <person name="Poon T.W."/>
            <person name="Priest M."/>
            <person name="Roberts A."/>
            <person name="Saif S."/>
            <person name="Shea T."/>
            <person name="Sykes S."/>
            <person name="Wortman J."/>
            <person name="Nusbaum C."/>
            <person name="Birren B."/>
        </authorList>
    </citation>
    <scope>NUCLEOTIDE SEQUENCE [LARGE SCALE GENOMIC DNA]</scope>
    <source>
        <strain evidence="2">APO3</strain>
    </source>
</reference>
<dbReference type="RefSeq" id="XP_009825399.1">
    <property type="nucleotide sequence ID" value="XM_009827097.1"/>
</dbReference>
<accession>W4H1B6</accession>
<dbReference type="VEuPathDB" id="FungiDB:H257_03138"/>
<name>W4H1B6_APHAT</name>
<gene>
    <name evidence="2" type="ORF">H257_03138</name>
</gene>
<protein>
    <submittedName>
        <fullName evidence="2">Uncharacterized protein</fullName>
    </submittedName>
</protein>
<dbReference type="STRING" id="112090.W4H1B6"/>
<dbReference type="GeneID" id="20805134"/>
<evidence type="ECO:0000313" key="2">
    <source>
        <dbReference type="EMBL" id="ETV85381.1"/>
    </source>
</evidence>
<dbReference type="AlphaFoldDB" id="W4H1B6"/>
<organism evidence="2">
    <name type="scientific">Aphanomyces astaci</name>
    <name type="common">Crayfish plague agent</name>
    <dbReference type="NCBI Taxonomy" id="112090"/>
    <lineage>
        <taxon>Eukaryota</taxon>
        <taxon>Sar</taxon>
        <taxon>Stramenopiles</taxon>
        <taxon>Oomycota</taxon>
        <taxon>Saprolegniomycetes</taxon>
        <taxon>Saprolegniales</taxon>
        <taxon>Verrucalvaceae</taxon>
        <taxon>Aphanomyces</taxon>
    </lineage>
</organism>
<proteinExistence type="predicted"/>
<dbReference type="EMBL" id="KI913118">
    <property type="protein sequence ID" value="ETV85381.1"/>
    <property type="molecule type" value="Genomic_DNA"/>
</dbReference>
<dbReference type="OrthoDB" id="77175at2759"/>
<feature type="region of interest" description="Disordered" evidence="1">
    <location>
        <begin position="78"/>
        <end position="109"/>
    </location>
</feature>